<proteinExistence type="predicted"/>
<feature type="non-terminal residue" evidence="1">
    <location>
        <position position="95"/>
    </location>
</feature>
<protein>
    <submittedName>
        <fullName evidence="1">Uncharacterized protein</fullName>
    </submittedName>
</protein>
<evidence type="ECO:0000313" key="1">
    <source>
        <dbReference type="EMBL" id="KAL3891432.1"/>
    </source>
</evidence>
<keyword evidence="2" id="KW-1185">Reference proteome</keyword>
<dbReference type="EMBL" id="JBJQND010000001">
    <property type="protein sequence ID" value="KAL3891432.1"/>
    <property type="molecule type" value="Genomic_DNA"/>
</dbReference>
<dbReference type="Proteomes" id="UP001634394">
    <property type="component" value="Unassembled WGS sequence"/>
</dbReference>
<evidence type="ECO:0000313" key="2">
    <source>
        <dbReference type="Proteomes" id="UP001634394"/>
    </source>
</evidence>
<name>A0ABD3XZL5_SINWO</name>
<comment type="caution">
    <text evidence="1">The sequence shown here is derived from an EMBL/GenBank/DDBJ whole genome shotgun (WGS) entry which is preliminary data.</text>
</comment>
<accession>A0ABD3XZL5</accession>
<gene>
    <name evidence="1" type="ORF">ACJMK2_003694</name>
</gene>
<dbReference type="AlphaFoldDB" id="A0ABD3XZL5"/>
<sequence length="95" mass="11126">MTVDLSVHQKLKPLDLLKLLSFSNFRIIDLHLPHRGQEESFSYLHEERLLILLLRKCQCLRVLQLCQRCWESLCTDAVREANSSLKIKFDRCAGT</sequence>
<organism evidence="1 2">
    <name type="scientific">Sinanodonta woodiana</name>
    <name type="common">Chinese pond mussel</name>
    <name type="synonym">Anodonta woodiana</name>
    <dbReference type="NCBI Taxonomy" id="1069815"/>
    <lineage>
        <taxon>Eukaryota</taxon>
        <taxon>Metazoa</taxon>
        <taxon>Spiralia</taxon>
        <taxon>Lophotrochozoa</taxon>
        <taxon>Mollusca</taxon>
        <taxon>Bivalvia</taxon>
        <taxon>Autobranchia</taxon>
        <taxon>Heteroconchia</taxon>
        <taxon>Palaeoheterodonta</taxon>
        <taxon>Unionida</taxon>
        <taxon>Unionoidea</taxon>
        <taxon>Unionidae</taxon>
        <taxon>Unioninae</taxon>
        <taxon>Sinanodonta</taxon>
    </lineage>
</organism>
<reference evidence="1 2" key="1">
    <citation type="submission" date="2024-11" db="EMBL/GenBank/DDBJ databases">
        <title>Chromosome-level genome assembly of the freshwater bivalve Anodonta woodiana.</title>
        <authorList>
            <person name="Chen X."/>
        </authorList>
    </citation>
    <scope>NUCLEOTIDE SEQUENCE [LARGE SCALE GENOMIC DNA]</scope>
    <source>
        <strain evidence="1">MN2024</strain>
        <tissue evidence="1">Gills</tissue>
    </source>
</reference>